<dbReference type="Proteomes" id="UP000287651">
    <property type="component" value="Unassembled WGS sequence"/>
</dbReference>
<name>A0A427AP98_ENSVE</name>
<gene>
    <name evidence="1" type="ORF">B296_00008748</name>
</gene>
<evidence type="ECO:0000313" key="2">
    <source>
        <dbReference type="Proteomes" id="UP000287651"/>
    </source>
</evidence>
<sequence>MAKPAQHAELTQCSRPKTRQLLVTSSSSPLHQLRPRMYGMTQSQTQLRRKQGAAVLAVRINQTLELISGEERVYRCKWGDTHLIEDEALALAGATADRDDADGALDELEGSDGLRVHPELALFVAVYEADGPTGPGGSGRETRARVPRVGCWRWLLLRRRRRGGGRRSPAETKQVHHLSSLASTSASPCLPLLKPCRYVATKKTESLVFVSHLFPYIITPSRFFVLRIDVPVYIVRYKWHYISYFPNMFFISQRSDLKRPDEIDLD</sequence>
<protein>
    <submittedName>
        <fullName evidence="1">Uncharacterized protein</fullName>
    </submittedName>
</protein>
<organism evidence="1 2">
    <name type="scientific">Ensete ventricosum</name>
    <name type="common">Abyssinian banana</name>
    <name type="synonym">Musa ensete</name>
    <dbReference type="NCBI Taxonomy" id="4639"/>
    <lineage>
        <taxon>Eukaryota</taxon>
        <taxon>Viridiplantae</taxon>
        <taxon>Streptophyta</taxon>
        <taxon>Embryophyta</taxon>
        <taxon>Tracheophyta</taxon>
        <taxon>Spermatophyta</taxon>
        <taxon>Magnoliopsida</taxon>
        <taxon>Liliopsida</taxon>
        <taxon>Zingiberales</taxon>
        <taxon>Musaceae</taxon>
        <taxon>Ensete</taxon>
    </lineage>
</organism>
<evidence type="ECO:0000313" key="1">
    <source>
        <dbReference type="EMBL" id="RRT78035.1"/>
    </source>
</evidence>
<dbReference type="EMBL" id="AMZH03001776">
    <property type="protein sequence ID" value="RRT78035.1"/>
    <property type="molecule type" value="Genomic_DNA"/>
</dbReference>
<accession>A0A427AP98</accession>
<proteinExistence type="predicted"/>
<reference evidence="1 2" key="1">
    <citation type="journal article" date="2014" name="Agronomy (Basel)">
        <title>A Draft Genome Sequence for Ensete ventricosum, the Drought-Tolerant Tree Against Hunger.</title>
        <authorList>
            <person name="Harrison J."/>
            <person name="Moore K.A."/>
            <person name="Paszkiewicz K."/>
            <person name="Jones T."/>
            <person name="Grant M."/>
            <person name="Ambacheew D."/>
            <person name="Muzemil S."/>
            <person name="Studholme D.J."/>
        </authorList>
    </citation>
    <scope>NUCLEOTIDE SEQUENCE [LARGE SCALE GENOMIC DNA]</scope>
</reference>
<dbReference type="AlphaFoldDB" id="A0A427AP98"/>
<comment type="caution">
    <text evidence="1">The sequence shown here is derived from an EMBL/GenBank/DDBJ whole genome shotgun (WGS) entry which is preliminary data.</text>
</comment>